<reference evidence="2 3" key="1">
    <citation type="submission" date="2010-08" db="EMBL/GenBank/DDBJ databases">
        <title>Complete sequence of Clostridium cellulovorans 743B.</title>
        <authorList>
            <consortium name="US DOE Joint Genome Institute"/>
            <person name="Lucas S."/>
            <person name="Copeland A."/>
            <person name="Lapidus A."/>
            <person name="Cheng J.-F."/>
            <person name="Bruce D."/>
            <person name="Goodwin L."/>
            <person name="Pitluck S."/>
            <person name="Chertkov O."/>
            <person name="Detter J.C."/>
            <person name="Han C."/>
            <person name="Tapia R."/>
            <person name="Land M."/>
            <person name="Hauser L."/>
            <person name="Chang Y.-J."/>
            <person name="Jeffries C."/>
            <person name="Kyrpides N."/>
            <person name="Ivanova N."/>
            <person name="Mikhailova N."/>
            <person name="Hemme C.L."/>
            <person name="Woyke T."/>
        </authorList>
    </citation>
    <scope>NUCLEOTIDE SEQUENCE [LARGE SCALE GENOMIC DNA]</scope>
    <source>
        <strain evidence="3">ATCC 35296 / DSM 3052 / OCM 3 / 743B</strain>
    </source>
</reference>
<organism evidence="2 3">
    <name type="scientific">Clostridium cellulovorans (strain ATCC 35296 / DSM 3052 / OCM 3 / 743B)</name>
    <dbReference type="NCBI Taxonomy" id="573061"/>
    <lineage>
        <taxon>Bacteria</taxon>
        <taxon>Bacillati</taxon>
        <taxon>Bacillota</taxon>
        <taxon>Clostridia</taxon>
        <taxon>Eubacteriales</taxon>
        <taxon>Clostridiaceae</taxon>
        <taxon>Clostridium</taxon>
    </lineage>
</organism>
<dbReference type="SUPFAM" id="SSF88713">
    <property type="entry name" value="Glycoside hydrolase/deacetylase"/>
    <property type="match status" value="1"/>
</dbReference>
<keyword evidence="3" id="KW-1185">Reference proteome</keyword>
<dbReference type="KEGG" id="ccb:Clocel_0088"/>
<proteinExistence type="predicted"/>
<dbReference type="InterPro" id="IPR018763">
    <property type="entry name" value="DUF2334"/>
</dbReference>
<evidence type="ECO:0000313" key="2">
    <source>
        <dbReference type="EMBL" id="ADL49877.1"/>
    </source>
</evidence>
<feature type="transmembrane region" description="Helical" evidence="1">
    <location>
        <begin position="7"/>
        <end position="26"/>
    </location>
</feature>
<name>D9SNK6_CLOC7</name>
<keyword evidence="1" id="KW-0472">Membrane</keyword>
<dbReference type="STRING" id="573061.Clocel_0088"/>
<dbReference type="GO" id="GO:0005975">
    <property type="term" value="P:carbohydrate metabolic process"/>
    <property type="evidence" value="ECO:0007669"/>
    <property type="project" value="InterPro"/>
</dbReference>
<evidence type="ECO:0000256" key="1">
    <source>
        <dbReference type="SAM" id="Phobius"/>
    </source>
</evidence>
<dbReference type="eggNOG" id="COG5298">
    <property type="taxonomic scope" value="Bacteria"/>
</dbReference>
<dbReference type="HOGENOM" id="CLU_614965_0_0_9"/>
<dbReference type="Pfam" id="PF10096">
    <property type="entry name" value="DUF2334"/>
    <property type="match status" value="1"/>
</dbReference>
<dbReference type="OrthoDB" id="2339428at2"/>
<evidence type="ECO:0008006" key="4">
    <source>
        <dbReference type="Google" id="ProtNLM"/>
    </source>
</evidence>
<sequence length="468" mass="53456">MQKIQFIIRYCMSLSIIFVLSSILLAPSINPLNKDLIVSKGDLKVSNNVLLGPKLNENYNIIEKTTHISPIAKVEPLNNITFKYEGTRITFNCELYASAQRYYLPLDVMLTLLGGSYTERVNSINVFYNSIKYTVFKDSYAVKVDDGSSFILRGGIILKNDKIYLSLSDLEYIFNLVDDWNYDANEVSLFKSRTPIITKASEQSGTAALIRLEDVSAGSVMLCNDSLKKMKALADYFYSEGTKFHVAWIPRYREPSQGIDNDLLEISNIANAQFVNMLDYLIYRGAIIGAHGYTHQHDSETSIVSTELDKNNNNDIVSTKKIIQSALETANKLNIPITFFESPHYAATELQQSVIENYFHYIYEPCVGIWNKMPIVSRRNKTTIYVPAPLGYMHDQDVDDLIDRINNREKGSLASFFYHPMKEFDYIKFNVETDGYVSYTYSSESPMHKILKTLKDNNYSTITIDKIR</sequence>
<protein>
    <recommendedName>
        <fullName evidence="4">DUF2334 domain-containing protein</fullName>
    </recommendedName>
</protein>
<dbReference type="InterPro" id="IPR011330">
    <property type="entry name" value="Glyco_hydro/deAcase_b/a-brl"/>
</dbReference>
<dbReference type="Proteomes" id="UP000002730">
    <property type="component" value="Chromosome"/>
</dbReference>
<keyword evidence="1" id="KW-1133">Transmembrane helix</keyword>
<evidence type="ECO:0000313" key="3">
    <source>
        <dbReference type="Proteomes" id="UP000002730"/>
    </source>
</evidence>
<dbReference type="EMBL" id="CP002160">
    <property type="protein sequence ID" value="ADL49877.1"/>
    <property type="molecule type" value="Genomic_DNA"/>
</dbReference>
<dbReference type="AlphaFoldDB" id="D9SNK6"/>
<dbReference type="RefSeq" id="WP_010077598.1">
    <property type="nucleotide sequence ID" value="NC_014393.1"/>
</dbReference>
<gene>
    <name evidence="2" type="ordered locus">Clocel_0088</name>
</gene>
<accession>D9SNK6</accession>
<keyword evidence="1" id="KW-0812">Transmembrane</keyword>